<dbReference type="AlphaFoldDB" id="A0A9W6TTP0"/>
<protein>
    <submittedName>
        <fullName evidence="1">Unnamed protein product</fullName>
    </submittedName>
</protein>
<name>A0A9W6TTP0_9STRA</name>
<dbReference type="Proteomes" id="UP001165083">
    <property type="component" value="Unassembled WGS sequence"/>
</dbReference>
<sequence length="193" mass="21318">MLPSLSDKLSSNLQFLVPVAVVPSHLSARRNALLELKKVDAVQVVCSGSRDRFVVEVCADSPISSIAEDEEEPVSQDDVRLRRPTIRITRTQLEFVRLRNRVYDIAHSAHRGEPCEFCSAILDLIVFGANPDGFLVGLLSSKRMAKKLSEFVKSLLRITTQHTCTDPRGSCSAQTSVPQIVHAFLFTPPSTTT</sequence>
<dbReference type="OrthoDB" id="91389at2759"/>
<keyword evidence="2" id="KW-1185">Reference proteome</keyword>
<evidence type="ECO:0000313" key="2">
    <source>
        <dbReference type="Proteomes" id="UP001165083"/>
    </source>
</evidence>
<dbReference type="EMBL" id="BSXW01000344">
    <property type="protein sequence ID" value="GMF19436.1"/>
    <property type="molecule type" value="Genomic_DNA"/>
</dbReference>
<evidence type="ECO:0000313" key="1">
    <source>
        <dbReference type="EMBL" id="GMF19436.1"/>
    </source>
</evidence>
<comment type="caution">
    <text evidence="1">The sequence shown here is derived from an EMBL/GenBank/DDBJ whole genome shotgun (WGS) entry which is preliminary data.</text>
</comment>
<reference evidence="1" key="1">
    <citation type="submission" date="2023-04" db="EMBL/GenBank/DDBJ databases">
        <title>Phytophthora lilii NBRC 32176.</title>
        <authorList>
            <person name="Ichikawa N."/>
            <person name="Sato H."/>
            <person name="Tonouchi N."/>
        </authorList>
    </citation>
    <scope>NUCLEOTIDE SEQUENCE</scope>
    <source>
        <strain evidence="1">NBRC 32176</strain>
    </source>
</reference>
<proteinExistence type="predicted"/>
<gene>
    <name evidence="1" type="ORF">Plil01_000742500</name>
</gene>
<accession>A0A9W6TTP0</accession>
<organism evidence="1 2">
    <name type="scientific">Phytophthora lilii</name>
    <dbReference type="NCBI Taxonomy" id="2077276"/>
    <lineage>
        <taxon>Eukaryota</taxon>
        <taxon>Sar</taxon>
        <taxon>Stramenopiles</taxon>
        <taxon>Oomycota</taxon>
        <taxon>Peronosporomycetes</taxon>
        <taxon>Peronosporales</taxon>
        <taxon>Peronosporaceae</taxon>
        <taxon>Phytophthora</taxon>
    </lineage>
</organism>